<evidence type="ECO:0000313" key="2">
    <source>
        <dbReference type="Proteomes" id="UP001143543"/>
    </source>
</evidence>
<gene>
    <name evidence="1" type="ORF">Y10_28690</name>
</gene>
<organism evidence="1 2">
    <name type="scientific">Neptunitalea lumnitzerae</name>
    <dbReference type="NCBI Taxonomy" id="2965509"/>
    <lineage>
        <taxon>Bacteria</taxon>
        <taxon>Pseudomonadati</taxon>
        <taxon>Bacteroidota</taxon>
        <taxon>Flavobacteriia</taxon>
        <taxon>Flavobacteriales</taxon>
        <taxon>Flavobacteriaceae</taxon>
        <taxon>Neptunitalea</taxon>
    </lineage>
</organism>
<dbReference type="EMBL" id="BRVO01000003">
    <property type="protein sequence ID" value="GLB50501.1"/>
    <property type="molecule type" value="Genomic_DNA"/>
</dbReference>
<name>A0ABQ5MMG5_9FLAO</name>
<reference evidence="1" key="1">
    <citation type="submission" date="2022-07" db="EMBL/GenBank/DDBJ databases">
        <title>Taxonomy of Novel Oxalotrophic and Methylotrophic Bacteria.</title>
        <authorList>
            <person name="Sahin N."/>
            <person name="Tani A."/>
        </authorList>
    </citation>
    <scope>NUCLEOTIDE SEQUENCE</scope>
    <source>
        <strain evidence="1">Y10</strain>
    </source>
</reference>
<dbReference type="RefSeq" id="WP_281766128.1">
    <property type="nucleotide sequence ID" value="NZ_BRVO01000003.1"/>
</dbReference>
<dbReference type="Proteomes" id="UP001143543">
    <property type="component" value="Unassembled WGS sequence"/>
</dbReference>
<protein>
    <submittedName>
        <fullName evidence="1">Uncharacterized protein</fullName>
    </submittedName>
</protein>
<sequence>MRDIKIIWDFRGPAALKTAEHHAIHLKEYAANCAIEYTTIDIQTFNEFYTIAFIVVKEKDMLSVRDALKPHRAEVYIKKRRD</sequence>
<evidence type="ECO:0000313" key="1">
    <source>
        <dbReference type="EMBL" id="GLB50501.1"/>
    </source>
</evidence>
<keyword evidence="2" id="KW-1185">Reference proteome</keyword>
<comment type="caution">
    <text evidence="1">The sequence shown here is derived from an EMBL/GenBank/DDBJ whole genome shotgun (WGS) entry which is preliminary data.</text>
</comment>
<proteinExistence type="predicted"/>
<accession>A0ABQ5MMG5</accession>